<proteinExistence type="predicted"/>
<evidence type="ECO:0000313" key="2">
    <source>
        <dbReference type="Proteomes" id="UP000019741"/>
    </source>
</evidence>
<dbReference type="Proteomes" id="UP000019741">
    <property type="component" value="Segment"/>
</dbReference>
<sequence length="47" mass="5725">MYRPLSFSDWLETWEVELMELPEDADLDEVYKQYLESFEEAYIDANT</sequence>
<organism evidence="1 2">
    <name type="scientific">Vibrio phage Vc1</name>
    <dbReference type="NCBI Taxonomy" id="1480731"/>
    <lineage>
        <taxon>Viruses</taxon>
        <taxon>Duplodnaviria</taxon>
        <taxon>Heunggongvirae</taxon>
        <taxon>Uroviricota</taxon>
        <taxon>Caudoviricetes</taxon>
        <taxon>Drexlerviridae</taxon>
        <taxon>Jhansiroadvirus</taxon>
        <taxon>Jhansiroadvirus gwaliVC1</taxon>
    </lineage>
</organism>
<reference evidence="1 2" key="1">
    <citation type="submission" date="2014-02" db="EMBL/GenBank/DDBJ databases">
        <title>The complete genome of the phage of Vibrio sp. which is highly homologous to Vibro cyclitrophicus was sequenced and analyzed.</title>
        <authorList>
            <person name="Li Z."/>
            <person name="Xu Y."/>
            <person name="Zhang J."/>
        </authorList>
    </citation>
    <scope>NUCLEOTIDE SEQUENCE [LARGE SCALE GENOMIC DNA]</scope>
    <source>
        <strain evidence="1">Phi-Vc1</strain>
    </source>
</reference>
<gene>
    <name evidence="1" type="ORF">PV_029</name>
</gene>
<dbReference type="EMBL" id="KJ502657">
    <property type="protein sequence ID" value="AHN84680.1"/>
    <property type="molecule type" value="Genomic_DNA"/>
</dbReference>
<evidence type="ECO:0000313" key="1">
    <source>
        <dbReference type="EMBL" id="AHN84680.1"/>
    </source>
</evidence>
<name>X2KUI7_9CAUD</name>
<accession>X2KUI7</accession>
<keyword evidence="2" id="KW-1185">Reference proteome</keyword>
<protein>
    <submittedName>
        <fullName evidence="1">Uncharacterized protein</fullName>
    </submittedName>
</protein>